<keyword evidence="7" id="KW-1185">Reference proteome</keyword>
<reference evidence="7" key="1">
    <citation type="journal article" date="2013" name="Nat. Biotechnol.">
        <title>Draft genome sequence of chickpea (Cicer arietinum) provides a resource for trait improvement.</title>
        <authorList>
            <person name="Varshney R.K."/>
            <person name="Song C."/>
            <person name="Saxena R.K."/>
            <person name="Azam S."/>
            <person name="Yu S."/>
            <person name="Sharpe A.G."/>
            <person name="Cannon S."/>
            <person name="Baek J."/>
            <person name="Rosen B.D."/>
            <person name="Tar'an B."/>
            <person name="Millan T."/>
            <person name="Zhang X."/>
            <person name="Ramsay L.D."/>
            <person name="Iwata A."/>
            <person name="Wang Y."/>
            <person name="Nelson W."/>
            <person name="Farmer A.D."/>
            <person name="Gaur P.M."/>
            <person name="Soderlund C."/>
            <person name="Penmetsa R.V."/>
            <person name="Xu C."/>
            <person name="Bharti A.K."/>
            <person name="He W."/>
            <person name="Winter P."/>
            <person name="Zhao S."/>
            <person name="Hane J.K."/>
            <person name="Carrasquilla-Garcia N."/>
            <person name="Condie J.A."/>
            <person name="Upadhyaya H.D."/>
            <person name="Luo M.C."/>
            <person name="Thudi M."/>
            <person name="Gowda C.L."/>
            <person name="Singh N.P."/>
            <person name="Lichtenzveig J."/>
            <person name="Gali K.K."/>
            <person name="Rubio J."/>
            <person name="Nadarajan N."/>
            <person name="Dolezel J."/>
            <person name="Bansal K.C."/>
            <person name="Xu X."/>
            <person name="Edwards D."/>
            <person name="Zhang G."/>
            <person name="Kahl G."/>
            <person name="Gil J."/>
            <person name="Singh K.B."/>
            <person name="Datta S.K."/>
            <person name="Jackson S.A."/>
            <person name="Wang J."/>
            <person name="Cook D.R."/>
        </authorList>
    </citation>
    <scope>NUCLEOTIDE SEQUENCE [LARGE SCALE GENOMIC DNA]</scope>
    <source>
        <strain evidence="7">cv. CDC Frontier</strain>
    </source>
</reference>
<dbReference type="InterPro" id="IPR003126">
    <property type="entry name" value="Znf_UBR"/>
</dbReference>
<dbReference type="Gene3D" id="3.30.40.10">
    <property type="entry name" value="Zinc/RING finger domain, C3HC4 (zinc finger)"/>
    <property type="match status" value="1"/>
</dbReference>
<dbReference type="PROSITE" id="PS51157">
    <property type="entry name" value="ZF_UBR"/>
    <property type="match status" value="1"/>
</dbReference>
<dbReference type="InterPro" id="IPR040204">
    <property type="entry name" value="UBR7"/>
</dbReference>
<dbReference type="KEGG" id="cam:101505398"/>
<dbReference type="RefSeq" id="XP_027193393.1">
    <property type="nucleotide sequence ID" value="XM_027337592.1"/>
</dbReference>
<feature type="region of interest" description="Disordered" evidence="5">
    <location>
        <begin position="1"/>
        <end position="22"/>
    </location>
</feature>
<organism evidence="7 8">
    <name type="scientific">Cicer arietinum</name>
    <name type="common">Chickpea</name>
    <name type="synonym">Garbanzo</name>
    <dbReference type="NCBI Taxonomy" id="3827"/>
    <lineage>
        <taxon>Eukaryota</taxon>
        <taxon>Viridiplantae</taxon>
        <taxon>Streptophyta</taxon>
        <taxon>Embryophyta</taxon>
        <taxon>Tracheophyta</taxon>
        <taxon>Spermatophyta</taxon>
        <taxon>Magnoliopsida</taxon>
        <taxon>eudicotyledons</taxon>
        <taxon>Gunneridae</taxon>
        <taxon>Pentapetalae</taxon>
        <taxon>rosids</taxon>
        <taxon>fabids</taxon>
        <taxon>Fabales</taxon>
        <taxon>Fabaceae</taxon>
        <taxon>Papilionoideae</taxon>
        <taxon>50 kb inversion clade</taxon>
        <taxon>NPAAA clade</taxon>
        <taxon>Hologalegina</taxon>
        <taxon>IRL clade</taxon>
        <taxon>Cicereae</taxon>
        <taxon>Cicer</taxon>
    </lineage>
</organism>
<dbReference type="GO" id="GO:0008270">
    <property type="term" value="F:zinc ion binding"/>
    <property type="evidence" value="ECO:0007669"/>
    <property type="project" value="UniProtKB-KW"/>
</dbReference>
<dbReference type="InterPro" id="IPR011011">
    <property type="entry name" value="Znf_FYVE_PHD"/>
</dbReference>
<feature type="compositionally biased region" description="Acidic residues" evidence="5">
    <location>
        <begin position="11"/>
        <end position="21"/>
    </location>
</feature>
<evidence type="ECO:0000256" key="3">
    <source>
        <dbReference type="ARBA" id="ARBA00022833"/>
    </source>
</evidence>
<dbReference type="RefSeq" id="XP_004511517.1">
    <property type="nucleotide sequence ID" value="XM_004511460.3"/>
</dbReference>
<dbReference type="SMART" id="SM00396">
    <property type="entry name" value="ZnF_UBR1"/>
    <property type="match status" value="1"/>
</dbReference>
<dbReference type="STRING" id="3827.A0A1S2YXI4"/>
<dbReference type="AlphaFoldDB" id="A0A1S2YXI4"/>
<dbReference type="PANTHER" id="PTHR13513:SF9">
    <property type="entry name" value="E3 UBIQUITIN-PROTEIN LIGASE UBR7-RELATED"/>
    <property type="match status" value="1"/>
</dbReference>
<evidence type="ECO:0000256" key="5">
    <source>
        <dbReference type="SAM" id="MobiDB-lite"/>
    </source>
</evidence>
<feature type="zinc finger region" description="UBR-type" evidence="4">
    <location>
        <begin position="50"/>
        <end position="120"/>
    </location>
</feature>
<dbReference type="CDD" id="cd15542">
    <property type="entry name" value="PHD_UBR7"/>
    <property type="match status" value="1"/>
</dbReference>
<evidence type="ECO:0000313" key="9">
    <source>
        <dbReference type="RefSeq" id="XP_027193393.1"/>
    </source>
</evidence>
<name>A0A1S2YXI4_CICAR</name>
<evidence type="ECO:0000313" key="7">
    <source>
        <dbReference type="Proteomes" id="UP000087171"/>
    </source>
</evidence>
<evidence type="ECO:0000256" key="4">
    <source>
        <dbReference type="PROSITE-ProRule" id="PRU00508"/>
    </source>
</evidence>
<dbReference type="FunFam" id="3.30.40.10:FF:000439">
    <property type="entry name" value="Putative E3 ubiquitin-protein ligase UBR7"/>
    <property type="match status" value="1"/>
</dbReference>
<protein>
    <submittedName>
        <fullName evidence="8 9">E3 ubiquitin-protein ligase UBR7 isoform X1</fullName>
    </submittedName>
</protein>
<sequence>MDPENPKSDVEMDSAFDDEGEPALTIGEYLDEVEERELEADLVLGGDDGKECTYSKGYMKRQAIFSCITCTPDGNAGVCTACSLSCHDGHQIVELWTKRNFRCDCGNSKFGEFYCKISPNKDVENVENLYNHNFKGSYCTCGRPYPDPDAEEQIEMIQCCLCEDWFHEEHLGLESSDEIPRDDEGEPLYEDFICKACSEVCFFLKLYPEVIWVAGKQPNATVQVSSKDKGILEDKPSTCGSEKPLGDTSYNSPKIDEAKASVDSESISDGKVLPQGGSCNSSTAVNKCTEGTDLHVDCLLGVNIIAASPVIHGKPLFLSKSWRDALCKCNNCVAYYHQKRIAFLLDKDDSIVEYEKMAKQKREEKLQQQEGAELSFFSKLGHVEKVEILKGIEEMKDGLRTFLESADSSKPITAADVHQFFDDIKNKRRRVQ</sequence>
<dbReference type="PaxDb" id="3827-XP_004511517.1"/>
<evidence type="ECO:0000259" key="6">
    <source>
        <dbReference type="PROSITE" id="PS51157"/>
    </source>
</evidence>
<dbReference type="CDD" id="cd19677">
    <property type="entry name" value="UBR-box_UBR7"/>
    <property type="match status" value="1"/>
</dbReference>
<feature type="compositionally biased region" description="Basic and acidic residues" evidence="5">
    <location>
        <begin position="1"/>
        <end position="10"/>
    </location>
</feature>
<dbReference type="SMART" id="SM00249">
    <property type="entry name" value="PHD"/>
    <property type="match status" value="1"/>
</dbReference>
<dbReference type="InterPro" id="IPR013083">
    <property type="entry name" value="Znf_RING/FYVE/PHD"/>
</dbReference>
<keyword evidence="1" id="KW-0479">Metal-binding</keyword>
<dbReference type="GO" id="GO:0061630">
    <property type="term" value="F:ubiquitin protein ligase activity"/>
    <property type="evidence" value="ECO:0007669"/>
    <property type="project" value="InterPro"/>
</dbReference>
<accession>A0A1S2YXI4</accession>
<evidence type="ECO:0000256" key="2">
    <source>
        <dbReference type="ARBA" id="ARBA00022771"/>
    </source>
</evidence>
<evidence type="ECO:0000313" key="8">
    <source>
        <dbReference type="RefSeq" id="XP_004511517.1"/>
    </source>
</evidence>
<dbReference type="GO" id="GO:0005737">
    <property type="term" value="C:cytoplasm"/>
    <property type="evidence" value="ECO:0007669"/>
    <property type="project" value="TreeGrafter"/>
</dbReference>
<dbReference type="Pfam" id="PF02207">
    <property type="entry name" value="zf-UBR"/>
    <property type="match status" value="1"/>
</dbReference>
<gene>
    <name evidence="8 9" type="primary">LOC101505398</name>
</gene>
<dbReference type="InterPro" id="IPR001965">
    <property type="entry name" value="Znf_PHD"/>
</dbReference>
<reference evidence="8 9" key="2">
    <citation type="submission" date="2025-04" db="UniProtKB">
        <authorList>
            <consortium name="RefSeq"/>
        </authorList>
    </citation>
    <scope>IDENTIFICATION</scope>
    <source>
        <tissue evidence="8 9">Etiolated seedlings</tissue>
    </source>
</reference>
<keyword evidence="3" id="KW-0862">Zinc</keyword>
<dbReference type="InterPro" id="IPR047506">
    <property type="entry name" value="UBR7-like_UBR-box"/>
</dbReference>
<dbReference type="Proteomes" id="UP000087171">
    <property type="component" value="Chromosome Ca8"/>
</dbReference>
<dbReference type="PANTHER" id="PTHR13513">
    <property type="entry name" value="E3 UBIQUITIN-PROTEIN LIGASE UBR7"/>
    <property type="match status" value="1"/>
</dbReference>
<feature type="domain" description="UBR-type" evidence="6">
    <location>
        <begin position="50"/>
        <end position="120"/>
    </location>
</feature>
<dbReference type="SUPFAM" id="SSF57903">
    <property type="entry name" value="FYVE/PHD zinc finger"/>
    <property type="match status" value="1"/>
</dbReference>
<dbReference type="GeneID" id="101505398"/>
<dbReference type="OrthoDB" id="10262564at2759"/>
<proteinExistence type="predicted"/>
<dbReference type="eggNOG" id="KOG2752">
    <property type="taxonomic scope" value="Eukaryota"/>
</dbReference>
<keyword evidence="2" id="KW-0863">Zinc-finger</keyword>
<evidence type="ECO:0000256" key="1">
    <source>
        <dbReference type="ARBA" id="ARBA00022723"/>
    </source>
</evidence>